<reference evidence="1" key="1">
    <citation type="submission" date="2022-05" db="EMBL/GenBank/DDBJ databases">
        <title>Novel bacterial taxa in a minimal lignocellulolytic consortium and its capacity to transform plastics disclosed by genome-resolved metagenomics.</title>
        <authorList>
            <person name="Rodriguez C.A.D."/>
            <person name="Diaz-Garcia L."/>
            <person name="Herrera K."/>
            <person name="Tarazona N.A."/>
            <person name="Sproer C."/>
            <person name="Overmann J."/>
            <person name="Jimenez D.J."/>
        </authorList>
    </citation>
    <scope>NUCLEOTIDE SEQUENCE</scope>
    <source>
        <strain evidence="1">MAG5</strain>
    </source>
</reference>
<dbReference type="AlphaFoldDB" id="A0A9J6ZJJ9"/>
<dbReference type="GO" id="GO:0003700">
    <property type="term" value="F:DNA-binding transcription factor activity"/>
    <property type="evidence" value="ECO:0007669"/>
    <property type="project" value="TreeGrafter"/>
</dbReference>
<dbReference type="Pfam" id="PF02082">
    <property type="entry name" value="Rrf2"/>
    <property type="match status" value="1"/>
</dbReference>
<gene>
    <name evidence="1" type="ORF">NAG76_09295</name>
</gene>
<dbReference type="PANTHER" id="PTHR33221">
    <property type="entry name" value="WINGED HELIX-TURN-HELIX TRANSCRIPTIONAL REGULATOR, RRF2 FAMILY"/>
    <property type="match status" value="1"/>
</dbReference>
<sequence>MVNHRMSVAIHVMTLIALTEQKELLTSEWIAGSVNTNPVVIRRITSSLKKAGLLRSGRGTKGMSLTKAVNDITLYEIYAAVTPDHELFAIHKDTNIDCRVGRKIESSLGEVYADLGKKLEDELSKVTLGMITDRI</sequence>
<dbReference type="EMBL" id="CP097899">
    <property type="protein sequence ID" value="URN96389.1"/>
    <property type="molecule type" value="Genomic_DNA"/>
</dbReference>
<proteinExistence type="predicted"/>
<protein>
    <submittedName>
        <fullName evidence="1">Rrf2 family transcriptional regulator</fullName>
    </submittedName>
</protein>
<accession>A0A9J6ZJJ9</accession>
<dbReference type="KEGG" id="plig:NAG76_09295"/>
<dbReference type="Gene3D" id="1.10.10.10">
    <property type="entry name" value="Winged helix-like DNA-binding domain superfamily/Winged helix DNA-binding domain"/>
    <property type="match status" value="1"/>
</dbReference>
<evidence type="ECO:0000313" key="2">
    <source>
        <dbReference type="Proteomes" id="UP001056756"/>
    </source>
</evidence>
<dbReference type="Proteomes" id="UP001056756">
    <property type="component" value="Chromosome"/>
</dbReference>
<dbReference type="PROSITE" id="PS51197">
    <property type="entry name" value="HTH_RRF2_2"/>
    <property type="match status" value="1"/>
</dbReference>
<dbReference type="InterPro" id="IPR036388">
    <property type="entry name" value="WH-like_DNA-bd_sf"/>
</dbReference>
<evidence type="ECO:0000313" key="1">
    <source>
        <dbReference type="EMBL" id="URN96389.1"/>
    </source>
</evidence>
<dbReference type="GO" id="GO:0005829">
    <property type="term" value="C:cytosol"/>
    <property type="evidence" value="ECO:0007669"/>
    <property type="project" value="TreeGrafter"/>
</dbReference>
<dbReference type="SUPFAM" id="SSF46785">
    <property type="entry name" value="Winged helix' DNA-binding domain"/>
    <property type="match status" value="1"/>
</dbReference>
<name>A0A9J6ZJJ9_9BACL</name>
<dbReference type="InterPro" id="IPR036390">
    <property type="entry name" value="WH_DNA-bd_sf"/>
</dbReference>
<organism evidence="1 2">
    <name type="scientific">Candidatus Pristimantibacillus lignocellulolyticus</name>
    <dbReference type="NCBI Taxonomy" id="2994561"/>
    <lineage>
        <taxon>Bacteria</taxon>
        <taxon>Bacillati</taxon>
        <taxon>Bacillota</taxon>
        <taxon>Bacilli</taxon>
        <taxon>Bacillales</taxon>
        <taxon>Paenibacillaceae</taxon>
        <taxon>Candidatus Pristimantibacillus</taxon>
    </lineage>
</organism>
<dbReference type="InterPro" id="IPR000944">
    <property type="entry name" value="Tscrpt_reg_Rrf2"/>
</dbReference>
<dbReference type="PANTHER" id="PTHR33221:SF15">
    <property type="entry name" value="HTH-TYPE TRANSCRIPTIONAL REGULATOR YWGB-RELATED"/>
    <property type="match status" value="1"/>
</dbReference>